<evidence type="ECO:0000313" key="2">
    <source>
        <dbReference type="EMBL" id="KAF5814535.1"/>
    </source>
</evidence>
<dbReference type="Pfam" id="PF07059">
    <property type="entry name" value="EDR2_C"/>
    <property type="match status" value="1"/>
</dbReference>
<reference evidence="2 4" key="1">
    <citation type="journal article" date="2017" name="Nature">
        <title>The sunflower genome provides insights into oil metabolism, flowering and Asterid evolution.</title>
        <authorList>
            <person name="Badouin H."/>
            <person name="Gouzy J."/>
            <person name="Grassa C.J."/>
            <person name="Murat F."/>
            <person name="Staton S.E."/>
            <person name="Cottret L."/>
            <person name="Lelandais-Briere C."/>
            <person name="Owens G.L."/>
            <person name="Carrere S."/>
            <person name="Mayjonade B."/>
            <person name="Legrand L."/>
            <person name="Gill N."/>
            <person name="Kane N.C."/>
            <person name="Bowers J.E."/>
            <person name="Hubner S."/>
            <person name="Bellec A."/>
            <person name="Berard A."/>
            <person name="Berges H."/>
            <person name="Blanchet N."/>
            <person name="Boniface M.C."/>
            <person name="Brunel D."/>
            <person name="Catrice O."/>
            <person name="Chaidir N."/>
            <person name="Claudel C."/>
            <person name="Donnadieu C."/>
            <person name="Faraut T."/>
            <person name="Fievet G."/>
            <person name="Helmstetter N."/>
            <person name="King M."/>
            <person name="Knapp S.J."/>
            <person name="Lai Z."/>
            <person name="Le Paslier M.C."/>
            <person name="Lippi Y."/>
            <person name="Lorenzon L."/>
            <person name="Mandel J.R."/>
            <person name="Marage G."/>
            <person name="Marchand G."/>
            <person name="Marquand E."/>
            <person name="Bret-Mestries E."/>
            <person name="Morien E."/>
            <person name="Nambeesan S."/>
            <person name="Nguyen T."/>
            <person name="Pegot-Espagnet P."/>
            <person name="Pouilly N."/>
            <person name="Raftis F."/>
            <person name="Sallet E."/>
            <person name="Schiex T."/>
            <person name="Thomas J."/>
            <person name="Vandecasteele C."/>
            <person name="Vares D."/>
            <person name="Vear F."/>
            <person name="Vautrin S."/>
            <person name="Crespi M."/>
            <person name="Mangin B."/>
            <person name="Burke J.M."/>
            <person name="Salse J."/>
            <person name="Munos S."/>
            <person name="Vincourt P."/>
            <person name="Rieseberg L.H."/>
            <person name="Langlade N.B."/>
        </authorList>
    </citation>
    <scope>NUCLEOTIDE SEQUENCE [LARGE SCALE GENOMIC DNA]</scope>
    <source>
        <strain evidence="4">cv. SF193</strain>
        <tissue evidence="2">Leaves</tissue>
    </source>
</reference>
<proteinExistence type="predicted"/>
<dbReference type="EMBL" id="MNCJ02000318">
    <property type="protein sequence ID" value="KAF5814535.1"/>
    <property type="molecule type" value="Genomic_DNA"/>
</dbReference>
<sequence length="210" mass="24217">MQKLKHLAVLGIHQNRNLPITSNNSPTRRRLSEICHKRHNVKAIVVTCNVQKANFLVVLTSVHLVHCTAGRERDKKKECASNQAAYYPIGVDVFLSPRKIDHIARLLELPKVESSGKIPHLLVVNLQKIIDDEVERVRGFPVDTIAPCRERLKILGRLTNLEDLQLSSAERKLMSAYNKKPFLSRPQHEFFLVDIFIPRFFYLMVLFDVY</sequence>
<reference evidence="3" key="2">
    <citation type="submission" date="2017-02" db="EMBL/GenBank/DDBJ databases">
        <title>Sunflower complete genome.</title>
        <authorList>
            <person name="Langlade N."/>
            <person name="Munos S."/>
        </authorList>
    </citation>
    <scope>NUCLEOTIDE SEQUENCE [LARGE SCALE GENOMIC DNA]</scope>
    <source>
        <tissue evidence="3">Leaves</tissue>
    </source>
</reference>
<dbReference type="EMBL" id="CM007904">
    <property type="protein sequence ID" value="OTF94113.1"/>
    <property type="molecule type" value="Genomic_DNA"/>
</dbReference>
<organism evidence="3 4">
    <name type="scientific">Helianthus annuus</name>
    <name type="common">Common sunflower</name>
    <dbReference type="NCBI Taxonomy" id="4232"/>
    <lineage>
        <taxon>Eukaryota</taxon>
        <taxon>Viridiplantae</taxon>
        <taxon>Streptophyta</taxon>
        <taxon>Embryophyta</taxon>
        <taxon>Tracheophyta</taxon>
        <taxon>Spermatophyta</taxon>
        <taxon>Magnoliopsida</taxon>
        <taxon>eudicotyledons</taxon>
        <taxon>Gunneridae</taxon>
        <taxon>Pentapetalae</taxon>
        <taxon>asterids</taxon>
        <taxon>campanulids</taxon>
        <taxon>Asterales</taxon>
        <taxon>Asteraceae</taxon>
        <taxon>Asteroideae</taxon>
        <taxon>Heliantheae alliance</taxon>
        <taxon>Heliantheae</taxon>
        <taxon>Helianthus</taxon>
    </lineage>
</organism>
<accession>A0A251S5S4</accession>
<name>A0A251S5S4_HELAN</name>
<dbReference type="Proteomes" id="UP000215914">
    <property type="component" value="Chromosome 15"/>
</dbReference>
<evidence type="ECO:0000313" key="3">
    <source>
        <dbReference type="EMBL" id="OTF94113.1"/>
    </source>
</evidence>
<dbReference type="AlphaFoldDB" id="A0A251S5S4"/>
<protein>
    <recommendedName>
        <fullName evidence="1">Protein ENHANCED DISEASE RESISTANCE 2 C-terminal domain-containing protein</fullName>
    </recommendedName>
</protein>
<keyword evidence="4" id="KW-1185">Reference proteome</keyword>
<dbReference type="InParanoid" id="A0A251S5S4"/>
<feature type="domain" description="Protein ENHANCED DISEASE RESISTANCE 2 C-terminal" evidence="1">
    <location>
        <begin position="73"/>
        <end position="202"/>
    </location>
</feature>
<dbReference type="InterPro" id="IPR009769">
    <property type="entry name" value="EDR2_C"/>
</dbReference>
<gene>
    <name evidence="3" type="ORF">HannXRQ_Chr15g0468601</name>
    <name evidence="2" type="ORF">HanXRQr2_Chr03g0112221</name>
</gene>
<reference evidence="2" key="3">
    <citation type="submission" date="2020-06" db="EMBL/GenBank/DDBJ databases">
        <title>Helianthus annuus Genome sequencing and assembly Release 2.</title>
        <authorList>
            <person name="Gouzy J."/>
            <person name="Langlade N."/>
            <person name="Munos S."/>
        </authorList>
    </citation>
    <scope>NUCLEOTIDE SEQUENCE</scope>
    <source>
        <tissue evidence="2">Leaves</tissue>
    </source>
</reference>
<dbReference type="PANTHER" id="PTHR31558">
    <property type="entry name" value="CW14 PROTEIN"/>
    <property type="match status" value="1"/>
</dbReference>
<evidence type="ECO:0000259" key="1">
    <source>
        <dbReference type="Pfam" id="PF07059"/>
    </source>
</evidence>
<dbReference type="STRING" id="4232.A0A251S5S4"/>
<dbReference type="PANTHER" id="PTHR31558:SF32">
    <property type="entry name" value="PROTEIN ENHANCED DISEASE RESISTANCE 2 C-TERMINAL DOMAIN-CONTAINING PROTEIN"/>
    <property type="match status" value="1"/>
</dbReference>
<evidence type="ECO:0000313" key="4">
    <source>
        <dbReference type="Proteomes" id="UP000215914"/>
    </source>
</evidence>
<dbReference type="Gramene" id="mRNA:HanXRQr2_Chr03g0112221">
    <property type="protein sequence ID" value="mRNA:HanXRQr2_Chr03g0112221"/>
    <property type="gene ID" value="HanXRQr2_Chr03g0112221"/>
</dbReference>